<name>A0A409XT66_PSICY</name>
<dbReference type="AlphaFoldDB" id="A0A409XT66"/>
<dbReference type="PRINTS" id="PR00081">
    <property type="entry name" value="GDHRDH"/>
</dbReference>
<dbReference type="CDD" id="cd05233">
    <property type="entry name" value="SDR_c"/>
    <property type="match status" value="1"/>
</dbReference>
<dbReference type="InterPro" id="IPR036291">
    <property type="entry name" value="NAD(P)-bd_dom_sf"/>
</dbReference>
<evidence type="ECO:0000313" key="5">
    <source>
        <dbReference type="Proteomes" id="UP000283269"/>
    </source>
</evidence>
<dbReference type="Pfam" id="PF00106">
    <property type="entry name" value="adh_short"/>
    <property type="match status" value="1"/>
</dbReference>
<dbReference type="STRING" id="93625.A0A409XT66"/>
<dbReference type="InParanoid" id="A0A409XT66"/>
<evidence type="ECO:0000256" key="3">
    <source>
        <dbReference type="ARBA" id="ARBA00023002"/>
    </source>
</evidence>
<dbReference type="SUPFAM" id="SSF51735">
    <property type="entry name" value="NAD(P)-binding Rossmann-fold domains"/>
    <property type="match status" value="1"/>
</dbReference>
<keyword evidence="5" id="KW-1185">Reference proteome</keyword>
<comment type="caution">
    <text evidence="4">The sequence shown here is derived from an EMBL/GenBank/DDBJ whole genome shotgun (WGS) entry which is preliminary data.</text>
</comment>
<dbReference type="Gene3D" id="3.40.50.720">
    <property type="entry name" value="NAD(P)-binding Rossmann-like Domain"/>
    <property type="match status" value="1"/>
</dbReference>
<accession>A0A409XT66</accession>
<dbReference type="GO" id="GO:0016616">
    <property type="term" value="F:oxidoreductase activity, acting on the CH-OH group of donors, NAD or NADP as acceptor"/>
    <property type="evidence" value="ECO:0007669"/>
    <property type="project" value="TreeGrafter"/>
</dbReference>
<sequence>MPEQSSQTDSLQGKLALITGASGGIGYATALALARRGCSIAVHYNSAKSKADALIDELRKIPGVKAIAFQAEMGDFDQVRKLHADVVEQMGHPDVLFNNAGRTNSVIGMYGDIGSISIDEFEKTWRVNTASSYLLTQLCLPNMVQNKFGRIVFCSSVAAGVGGVIGPHYASSKSALHGLLHWIAMRHAKDGVTCNAVAPALIIETSMFENPSDQLKDKIPVGRFGLPHEIATVVEMLVSNAYMTNKAHHRFGWRDDS</sequence>
<comment type="similarity">
    <text evidence="1">Belongs to the short-chain dehydrogenases/reductases (SDR) family.</text>
</comment>
<dbReference type="PANTHER" id="PTHR42760">
    <property type="entry name" value="SHORT-CHAIN DEHYDROGENASES/REDUCTASES FAMILY MEMBER"/>
    <property type="match status" value="1"/>
</dbReference>
<organism evidence="4 5">
    <name type="scientific">Psilocybe cyanescens</name>
    <dbReference type="NCBI Taxonomy" id="93625"/>
    <lineage>
        <taxon>Eukaryota</taxon>
        <taxon>Fungi</taxon>
        <taxon>Dikarya</taxon>
        <taxon>Basidiomycota</taxon>
        <taxon>Agaricomycotina</taxon>
        <taxon>Agaricomycetes</taxon>
        <taxon>Agaricomycetidae</taxon>
        <taxon>Agaricales</taxon>
        <taxon>Agaricineae</taxon>
        <taxon>Strophariaceae</taxon>
        <taxon>Psilocybe</taxon>
    </lineage>
</organism>
<evidence type="ECO:0000256" key="1">
    <source>
        <dbReference type="ARBA" id="ARBA00006484"/>
    </source>
</evidence>
<evidence type="ECO:0000256" key="2">
    <source>
        <dbReference type="ARBA" id="ARBA00022857"/>
    </source>
</evidence>
<proteinExistence type="inferred from homology"/>
<dbReference type="GO" id="GO:0048038">
    <property type="term" value="F:quinone binding"/>
    <property type="evidence" value="ECO:0007669"/>
    <property type="project" value="TreeGrafter"/>
</dbReference>
<evidence type="ECO:0000313" key="4">
    <source>
        <dbReference type="EMBL" id="PPQ93894.1"/>
    </source>
</evidence>
<dbReference type="PROSITE" id="PS00061">
    <property type="entry name" value="ADH_SHORT"/>
    <property type="match status" value="1"/>
</dbReference>
<reference evidence="4 5" key="1">
    <citation type="journal article" date="2018" name="Evol. Lett.">
        <title>Horizontal gene cluster transfer increased hallucinogenic mushroom diversity.</title>
        <authorList>
            <person name="Reynolds H.T."/>
            <person name="Vijayakumar V."/>
            <person name="Gluck-Thaler E."/>
            <person name="Korotkin H.B."/>
            <person name="Matheny P.B."/>
            <person name="Slot J.C."/>
        </authorList>
    </citation>
    <scope>NUCLEOTIDE SEQUENCE [LARGE SCALE GENOMIC DNA]</scope>
    <source>
        <strain evidence="4 5">2631</strain>
    </source>
</reference>
<keyword evidence="3" id="KW-0560">Oxidoreductase</keyword>
<dbReference type="PANTHER" id="PTHR42760:SF127">
    <property type="entry name" value="3-KETOACYL-ACYL CARRIER PROTEIN REDUCTASE-RELATED"/>
    <property type="match status" value="1"/>
</dbReference>
<dbReference type="OrthoDB" id="1888931at2759"/>
<protein>
    <submittedName>
        <fullName evidence="4">Uncharacterized protein</fullName>
    </submittedName>
</protein>
<keyword evidence="2" id="KW-0521">NADP</keyword>
<dbReference type="Proteomes" id="UP000283269">
    <property type="component" value="Unassembled WGS sequence"/>
</dbReference>
<dbReference type="InterPro" id="IPR002347">
    <property type="entry name" value="SDR_fam"/>
</dbReference>
<dbReference type="FunFam" id="3.40.50.720:FF:000173">
    <property type="entry name" value="3-oxoacyl-[acyl-carrier protein] reductase"/>
    <property type="match status" value="1"/>
</dbReference>
<gene>
    <name evidence="4" type="ORF">CVT25_007807</name>
</gene>
<dbReference type="InterPro" id="IPR020904">
    <property type="entry name" value="Sc_DH/Rdtase_CS"/>
</dbReference>
<dbReference type="GO" id="GO:0006633">
    <property type="term" value="P:fatty acid biosynthetic process"/>
    <property type="evidence" value="ECO:0007669"/>
    <property type="project" value="TreeGrafter"/>
</dbReference>
<dbReference type="EMBL" id="NHYD01000581">
    <property type="protein sequence ID" value="PPQ93894.1"/>
    <property type="molecule type" value="Genomic_DNA"/>
</dbReference>